<reference evidence="2 3" key="1">
    <citation type="submission" date="2016-10" db="EMBL/GenBank/DDBJ databases">
        <authorList>
            <person name="de Groot N.N."/>
        </authorList>
    </citation>
    <scope>NUCLEOTIDE SEQUENCE [LARGE SCALE GENOMIC DNA]</scope>
    <source>
        <strain evidence="2 3">DSM 10317</strain>
    </source>
</reference>
<evidence type="ECO:0000313" key="2">
    <source>
        <dbReference type="EMBL" id="SCZ81567.1"/>
    </source>
</evidence>
<proteinExistence type="predicted"/>
<sequence length="278" mass="31354">MENRVLIMLMLLCLSLAGCGKQTNSETTALVDSDSSVSSEGMEDLSDAELNELDVIVNDPKNMVVIQRPFNSYSEYEEYSKELIVEDEAIGTYKCVSGTKQGNQYNVRIEVTDGDDWSEVVFPSRDVTFIKDGDNIQYISNIFDWAEGCVKEQSFELDLPQYDGKTCIYTYENVPDFEDKAFIYVINNGKKVDRISTERFENDKIVSINTVEAINNYDYDADGNDDFIIIGKDKAGTSHLLIMHYDAESDMFYSEDELSAETEKSISVVTVADVKDAL</sequence>
<name>A0A1G5S658_PSEXY</name>
<evidence type="ECO:0000256" key="1">
    <source>
        <dbReference type="SAM" id="SignalP"/>
    </source>
</evidence>
<feature type="signal peptide" evidence="1">
    <location>
        <begin position="1"/>
        <end position="20"/>
    </location>
</feature>
<evidence type="ECO:0008006" key="4">
    <source>
        <dbReference type="Google" id="ProtNLM"/>
    </source>
</evidence>
<protein>
    <recommendedName>
        <fullName evidence="4">VCBS repeat-containing protein</fullName>
    </recommendedName>
</protein>
<dbReference type="AlphaFoldDB" id="A0A1G5S658"/>
<dbReference type="RefSeq" id="WP_090164315.1">
    <property type="nucleotide sequence ID" value="NZ_FMWK01000023.1"/>
</dbReference>
<keyword evidence="1" id="KW-0732">Signal</keyword>
<dbReference type="EMBL" id="FMWK01000023">
    <property type="protein sequence ID" value="SCZ81567.1"/>
    <property type="molecule type" value="Genomic_DNA"/>
</dbReference>
<evidence type="ECO:0000313" key="3">
    <source>
        <dbReference type="Proteomes" id="UP000199428"/>
    </source>
</evidence>
<organism evidence="2 3">
    <name type="scientific">Pseudobutyrivibrio xylanivorans</name>
    <dbReference type="NCBI Taxonomy" id="185007"/>
    <lineage>
        <taxon>Bacteria</taxon>
        <taxon>Bacillati</taxon>
        <taxon>Bacillota</taxon>
        <taxon>Clostridia</taxon>
        <taxon>Lachnospirales</taxon>
        <taxon>Lachnospiraceae</taxon>
        <taxon>Pseudobutyrivibrio</taxon>
    </lineage>
</organism>
<dbReference type="PROSITE" id="PS51257">
    <property type="entry name" value="PROKAR_LIPOPROTEIN"/>
    <property type="match status" value="1"/>
</dbReference>
<feature type="chain" id="PRO_5038617120" description="VCBS repeat-containing protein" evidence="1">
    <location>
        <begin position="21"/>
        <end position="278"/>
    </location>
</feature>
<gene>
    <name evidence="2" type="ORF">SAMN02910350_02880</name>
</gene>
<accession>A0A1G5S658</accession>
<dbReference type="Proteomes" id="UP000199428">
    <property type="component" value="Unassembled WGS sequence"/>
</dbReference>